<gene>
    <name evidence="4" type="ORF">AAY24_12220</name>
</gene>
<dbReference type="PANTHER" id="PTHR12526:SF510">
    <property type="entry name" value="D-INOSITOL 3-PHOSPHATE GLYCOSYLTRANSFERASE"/>
    <property type="match status" value="1"/>
</dbReference>
<keyword evidence="2" id="KW-0808">Transferase</keyword>
<dbReference type="KEGG" id="seds:AAY24_12220"/>
<evidence type="ECO:0000313" key="4">
    <source>
        <dbReference type="EMBL" id="AKH20988.1"/>
    </source>
</evidence>
<evidence type="ECO:0000256" key="1">
    <source>
        <dbReference type="ARBA" id="ARBA00022676"/>
    </source>
</evidence>
<dbReference type="Pfam" id="PF13579">
    <property type="entry name" value="Glyco_trans_4_4"/>
    <property type="match status" value="1"/>
</dbReference>
<dbReference type="InterPro" id="IPR028098">
    <property type="entry name" value="Glyco_trans_4-like_N"/>
</dbReference>
<dbReference type="PANTHER" id="PTHR12526">
    <property type="entry name" value="GLYCOSYLTRANSFERASE"/>
    <property type="match status" value="1"/>
</dbReference>
<evidence type="ECO:0000259" key="3">
    <source>
        <dbReference type="Pfam" id="PF13579"/>
    </source>
</evidence>
<dbReference type="RefSeq" id="WP_046859917.1">
    <property type="nucleotide sequence ID" value="NZ_CP011412.1"/>
</dbReference>
<keyword evidence="5" id="KW-1185">Reference proteome</keyword>
<dbReference type="Gene3D" id="3.40.50.2000">
    <property type="entry name" value="Glycogen Phosphorylase B"/>
    <property type="match status" value="2"/>
</dbReference>
<accession>A0A0F7K221</accession>
<protein>
    <recommendedName>
        <fullName evidence="3">Glycosyltransferase subfamily 4-like N-terminal domain-containing protein</fullName>
    </recommendedName>
</protein>
<sequence>MNGRSVRILLVEASGRGFLSHYTHALAYGLHRADLEVHLLTGRRDELQGWTVPFHKQACLESGYRGWRCVRRQVQAVNPDVVHLQWVDNPLLAIHFVRWAQRRGIKVIYTPHNILPHERRWLLMPAYRVLYRKLDCVVARDKHLVWALDELLDTPHEQVTLLPGSPNYLAIQPAGVAACSPAPQKQPGERRLLFFGHGCRRKGLDQLLTTVACNDWPADMHLIVAGEGVLRGVPEELLAAAKRAMRFTLIDRYVAPQEVTSLFRDADLLLMPYIKQCKSPLLDLAAALRLPVLRSDRVQGADFIDGVHGVTFSHQDHGAMERWLKQPAWLPDIKASLDARDDPLVSVDALATGHRKLYRNLFGLRDGSGNGAPVFNRCCSAVS</sequence>
<dbReference type="Pfam" id="PF13692">
    <property type="entry name" value="Glyco_trans_1_4"/>
    <property type="match status" value="1"/>
</dbReference>
<reference evidence="4 5" key="1">
    <citation type="journal article" date="2015" name="Genome Announc.">
        <title>Complete Genome Sequence of Sedimenticola thiotaurini Strain SIP-G1, a Polyphosphate- and Polyhydroxyalkanoate-Accumulating Sulfur-Oxidizing Gammaproteobacterium Isolated from Salt Marsh Sediments.</title>
        <authorList>
            <person name="Flood B.E."/>
            <person name="Jones D.S."/>
            <person name="Bailey J.V."/>
        </authorList>
    </citation>
    <scope>NUCLEOTIDE SEQUENCE [LARGE SCALE GENOMIC DNA]</scope>
    <source>
        <strain evidence="4 5">SIP-G1</strain>
    </source>
</reference>
<proteinExistence type="predicted"/>
<dbReference type="AlphaFoldDB" id="A0A0F7K221"/>
<evidence type="ECO:0000256" key="2">
    <source>
        <dbReference type="ARBA" id="ARBA00022679"/>
    </source>
</evidence>
<feature type="domain" description="Glycosyltransferase subfamily 4-like N-terminal" evidence="3">
    <location>
        <begin position="21"/>
        <end position="163"/>
    </location>
</feature>
<dbReference type="SUPFAM" id="SSF53756">
    <property type="entry name" value="UDP-Glycosyltransferase/glycogen phosphorylase"/>
    <property type="match status" value="1"/>
</dbReference>
<dbReference type="GO" id="GO:0016757">
    <property type="term" value="F:glycosyltransferase activity"/>
    <property type="evidence" value="ECO:0007669"/>
    <property type="project" value="UniProtKB-KW"/>
</dbReference>
<keyword evidence="1" id="KW-0328">Glycosyltransferase</keyword>
<evidence type="ECO:0000313" key="5">
    <source>
        <dbReference type="Proteomes" id="UP000034410"/>
    </source>
</evidence>
<name>A0A0F7K221_9GAMM</name>
<dbReference type="EMBL" id="CP011412">
    <property type="protein sequence ID" value="AKH20988.1"/>
    <property type="molecule type" value="Genomic_DNA"/>
</dbReference>
<dbReference type="Proteomes" id="UP000034410">
    <property type="component" value="Chromosome"/>
</dbReference>
<organism evidence="4 5">
    <name type="scientific">Sedimenticola thiotaurini</name>
    <dbReference type="NCBI Taxonomy" id="1543721"/>
    <lineage>
        <taxon>Bacteria</taxon>
        <taxon>Pseudomonadati</taxon>
        <taxon>Pseudomonadota</taxon>
        <taxon>Gammaproteobacteria</taxon>
        <taxon>Chromatiales</taxon>
        <taxon>Sedimenticolaceae</taxon>
        <taxon>Sedimenticola</taxon>
    </lineage>
</organism>